<gene>
    <name evidence="1" type="ORF">F1737_00730</name>
</gene>
<dbReference type="KEGG" id="mefw:F1737_00730"/>
<sequence length="61" mass="7002">MDQILTEKIGKIFDEEGITEKVTCPQVFELAEKHGIEKADIAKYCNINKIKIRECQLGCFK</sequence>
<dbReference type="RefSeq" id="WP_317136874.1">
    <property type="nucleotide sequence ID" value="NZ_CP043875.1"/>
</dbReference>
<dbReference type="EMBL" id="CP043875">
    <property type="protein sequence ID" value="WOF15307.1"/>
    <property type="molecule type" value="Genomic_DNA"/>
</dbReference>
<organism evidence="1 2">
    <name type="scientific">Methanochimaera problematica</name>
    <dbReference type="NCBI Taxonomy" id="2609417"/>
    <lineage>
        <taxon>Archaea</taxon>
        <taxon>Methanobacteriati</taxon>
        <taxon>Methanobacteriota</taxon>
        <taxon>Stenosarchaea group</taxon>
        <taxon>Methanomicrobia</taxon>
        <taxon>Methanomicrobiales</taxon>
        <taxon>Methanomicrobiaceae</taxon>
        <taxon>Methanochimaera</taxon>
    </lineage>
</organism>
<protein>
    <submittedName>
        <fullName evidence="1">Uncharacterized protein</fullName>
    </submittedName>
</protein>
<accession>A0AA97FA01</accession>
<evidence type="ECO:0000313" key="2">
    <source>
        <dbReference type="Proteomes" id="UP001301797"/>
    </source>
</evidence>
<keyword evidence="2" id="KW-1185">Reference proteome</keyword>
<dbReference type="AlphaFoldDB" id="A0AA97FA01"/>
<reference evidence="1 2" key="1">
    <citation type="submission" date="2019-09" db="EMBL/GenBank/DDBJ databases">
        <title>The complete genome of Methanoplanus sp. FWC-SCC4.</title>
        <authorList>
            <person name="Chen S.-C."/>
            <person name="Zhou Y.-Z."/>
            <person name="Lai M.-C."/>
        </authorList>
    </citation>
    <scope>NUCLEOTIDE SEQUENCE [LARGE SCALE GENOMIC DNA]</scope>
    <source>
        <strain evidence="1 2">FWC-SCC4</strain>
    </source>
</reference>
<dbReference type="Proteomes" id="UP001301797">
    <property type="component" value="Chromosome"/>
</dbReference>
<evidence type="ECO:0000313" key="1">
    <source>
        <dbReference type="EMBL" id="WOF15307.1"/>
    </source>
</evidence>
<name>A0AA97FA01_9EURY</name>
<proteinExistence type="predicted"/>
<dbReference type="GeneID" id="85228649"/>